<protein>
    <recommendedName>
        <fullName evidence="6">Choline transporter-like protein</fullName>
    </recommendedName>
</protein>
<dbReference type="InterPro" id="IPR007603">
    <property type="entry name" value="Choline_transptr-like"/>
</dbReference>
<comment type="subcellular location">
    <subcellularLocation>
        <location evidence="6">Cell membrane</location>
        <topology evidence="6">Multi-pass membrane protein</topology>
    </subcellularLocation>
    <subcellularLocation>
        <location evidence="1">Membrane</location>
        <topology evidence="1">Multi-pass membrane protein</topology>
    </subcellularLocation>
</comment>
<accession>A0A8J9X2Y7</accession>
<dbReference type="PANTHER" id="PTHR12385:SF4">
    <property type="entry name" value="PROTEIN PNS1"/>
    <property type="match status" value="1"/>
</dbReference>
<feature type="transmembrane region" description="Helical" evidence="6">
    <location>
        <begin position="146"/>
        <end position="172"/>
    </location>
</feature>
<sequence>MMFVLSFYWTAQVGKNILHVTVSGVVGTWWFAPEDASSFCSPAINDSLLRATTYSLGSICLGSLLTALLQFACQLTREARRHTRCNAILRCVLECLVDFLERLVAYFNQWAYVYVGLYGYDYLTAGRKTMSLFMERGWTIIINDNLVLRVLGLMSVLMGFLTGCFGLIIASIKSSWLEDFGNSAASVAFCIPFLIGAAVAYVLMSVVASAIDTVLVAFAEGPLDFERNHPGLYTQMITAWRQVYPEEFGM</sequence>
<reference evidence="7" key="1">
    <citation type="submission" date="2022-02" db="EMBL/GenBank/DDBJ databases">
        <authorList>
            <person name="Giguere J D."/>
        </authorList>
    </citation>
    <scope>NUCLEOTIDE SEQUENCE</scope>
    <source>
        <strain evidence="7">CCAP 1055/1</strain>
    </source>
</reference>
<dbReference type="EMBL" id="OU594943">
    <property type="protein sequence ID" value="CAG9284291.1"/>
    <property type="molecule type" value="Genomic_DNA"/>
</dbReference>
<dbReference type="PANTHER" id="PTHR12385">
    <property type="entry name" value="CHOLINE TRANSPORTER-LIKE (SLC FAMILY 44)"/>
    <property type="match status" value="1"/>
</dbReference>
<evidence type="ECO:0000256" key="2">
    <source>
        <dbReference type="ARBA" id="ARBA00007168"/>
    </source>
</evidence>
<evidence type="ECO:0000256" key="4">
    <source>
        <dbReference type="ARBA" id="ARBA00022989"/>
    </source>
</evidence>
<comment type="caution">
    <text evidence="6">Lacks conserved residue(s) required for the propagation of feature annotation.</text>
</comment>
<dbReference type="Proteomes" id="UP000836788">
    <property type="component" value="Chromosome 2"/>
</dbReference>
<feature type="transmembrane region" description="Helical" evidence="6">
    <location>
        <begin position="184"/>
        <end position="203"/>
    </location>
</feature>
<keyword evidence="5 6" id="KW-0472">Membrane</keyword>
<evidence type="ECO:0000256" key="1">
    <source>
        <dbReference type="ARBA" id="ARBA00004141"/>
    </source>
</evidence>
<dbReference type="GO" id="GO:0022857">
    <property type="term" value="F:transmembrane transporter activity"/>
    <property type="evidence" value="ECO:0007669"/>
    <property type="project" value="UniProtKB-UniRule"/>
</dbReference>
<gene>
    <name evidence="7" type="ORF">PTTT1_LOCUS25478</name>
</gene>
<organism evidence="7">
    <name type="scientific">Phaeodactylum tricornutum</name>
    <name type="common">Diatom</name>
    <dbReference type="NCBI Taxonomy" id="2850"/>
    <lineage>
        <taxon>Eukaryota</taxon>
        <taxon>Sar</taxon>
        <taxon>Stramenopiles</taxon>
        <taxon>Ochrophyta</taxon>
        <taxon>Bacillariophyta</taxon>
        <taxon>Bacillariophyceae</taxon>
        <taxon>Bacillariophycidae</taxon>
        <taxon>Naviculales</taxon>
        <taxon>Phaeodactylaceae</taxon>
        <taxon>Phaeodactylum</taxon>
    </lineage>
</organism>
<comment type="similarity">
    <text evidence="2 6">Belongs to the CTL (choline transporter-like) family.</text>
</comment>
<proteinExistence type="inferred from homology"/>
<evidence type="ECO:0000256" key="5">
    <source>
        <dbReference type="ARBA" id="ARBA00023136"/>
    </source>
</evidence>
<evidence type="ECO:0000256" key="3">
    <source>
        <dbReference type="ARBA" id="ARBA00022692"/>
    </source>
</evidence>
<dbReference type="Pfam" id="PF04515">
    <property type="entry name" value="Choline_transpo"/>
    <property type="match status" value="1"/>
</dbReference>
<name>A0A8J9X2Y7_PHATR</name>
<dbReference type="GO" id="GO:0005886">
    <property type="term" value="C:plasma membrane"/>
    <property type="evidence" value="ECO:0007669"/>
    <property type="project" value="UniProtKB-SubCell"/>
</dbReference>
<evidence type="ECO:0000313" key="7">
    <source>
        <dbReference type="EMBL" id="CAG9284291.1"/>
    </source>
</evidence>
<feature type="transmembrane region" description="Helical" evidence="6">
    <location>
        <begin position="54"/>
        <end position="73"/>
    </location>
</feature>
<comment type="function">
    <text evidence="6">Choline transporter.</text>
</comment>
<keyword evidence="3 6" id="KW-0812">Transmembrane</keyword>
<evidence type="ECO:0000256" key="6">
    <source>
        <dbReference type="RuleBase" id="RU368066"/>
    </source>
</evidence>
<dbReference type="AlphaFoldDB" id="A0A8J9X2Y7"/>
<keyword evidence="4 6" id="KW-1133">Transmembrane helix</keyword>